<comment type="caution">
    <text evidence="1">The sequence shown here is derived from an EMBL/GenBank/DDBJ whole genome shotgun (WGS) entry which is preliminary data.</text>
</comment>
<evidence type="ECO:0000313" key="1">
    <source>
        <dbReference type="EMBL" id="PJF18679.1"/>
    </source>
</evidence>
<dbReference type="EMBL" id="MTSL01000107">
    <property type="protein sequence ID" value="PJF18679.1"/>
    <property type="molecule type" value="Genomic_DNA"/>
</dbReference>
<protein>
    <submittedName>
        <fullName evidence="1">Uncharacterized protein</fullName>
    </submittedName>
</protein>
<keyword evidence="2" id="KW-1185">Reference proteome</keyword>
<dbReference type="Proteomes" id="UP000240830">
    <property type="component" value="Unassembled WGS sequence"/>
</dbReference>
<sequence>MNDNKENEESQEMRGKLRDFLLKKRGTAPSMAVEQAPKKRKTAIGRVSKAPLIKPKVTPIAPAPCPTPKIAIAPVKARPILSKPAPLAQNTSQENLSIAALRPAVYREQGRNLNACRRALLFSKDADVNCPVTSESLEYLASLPSDVVQARREKEVDAVRSLSTVIKSLEERSGRLASFEKLVFQDKCAILKGTTEYLMQMCSLDVEFGEIVADIDSLRDPVDCLALTNHFPELTDLKRSLEAIVTGIISRHSLVDSISNFILLNSIG</sequence>
<reference evidence="1 2" key="1">
    <citation type="submission" date="2016-10" db="EMBL/GenBank/DDBJ databases">
        <title>The genome of Paramicrosporidium saccamoebae is the missing link in understanding Cryptomycota and Microsporidia evolution.</title>
        <authorList>
            <person name="Quandt C.A."/>
            <person name="Beaudet D."/>
            <person name="Corsaro D."/>
            <person name="Michel R."/>
            <person name="Corradi N."/>
            <person name="James T."/>
        </authorList>
    </citation>
    <scope>NUCLEOTIDE SEQUENCE [LARGE SCALE GENOMIC DNA]</scope>
    <source>
        <strain evidence="1 2">KSL3</strain>
    </source>
</reference>
<gene>
    <name evidence="1" type="ORF">PSACC_01505</name>
</gene>
<accession>A0A2H9TLT7</accession>
<proteinExistence type="predicted"/>
<organism evidence="1 2">
    <name type="scientific">Paramicrosporidium saccamoebae</name>
    <dbReference type="NCBI Taxonomy" id="1246581"/>
    <lineage>
        <taxon>Eukaryota</taxon>
        <taxon>Fungi</taxon>
        <taxon>Fungi incertae sedis</taxon>
        <taxon>Cryptomycota</taxon>
        <taxon>Cryptomycota incertae sedis</taxon>
        <taxon>Paramicrosporidium</taxon>
    </lineage>
</organism>
<evidence type="ECO:0000313" key="2">
    <source>
        <dbReference type="Proteomes" id="UP000240830"/>
    </source>
</evidence>
<name>A0A2H9TLT7_9FUNG</name>
<dbReference type="AlphaFoldDB" id="A0A2H9TLT7"/>